<evidence type="ECO:0000313" key="4">
    <source>
        <dbReference type="Ensembl" id="ENSOMEP00000016690.1"/>
    </source>
</evidence>
<reference evidence="4" key="2">
    <citation type="submission" date="2025-09" db="UniProtKB">
        <authorList>
            <consortium name="Ensembl"/>
        </authorList>
    </citation>
    <scope>IDENTIFICATION</scope>
</reference>
<dbReference type="Proteomes" id="UP000261560">
    <property type="component" value="Unplaced"/>
</dbReference>
<sequence>MKRTQKCFIDNSFWSGFCSLSKKHKSLLFTVFPSLVPTPLRIVLLGKTGNGKSSLANTIFGNTPFLKFSAASVGLVNLCLFV</sequence>
<dbReference type="PaxDb" id="30732-ENSOMEP00000016690"/>
<evidence type="ECO:0000259" key="3">
    <source>
        <dbReference type="Pfam" id="PF04548"/>
    </source>
</evidence>
<feature type="domain" description="AIG1-type G" evidence="3">
    <location>
        <begin position="40"/>
        <end position="66"/>
    </location>
</feature>
<comment type="similarity">
    <text evidence="1">Belongs to the TRAFAC class TrmE-Era-EngA-EngB-Septin-like GTPase superfamily. AIG1/Toc34/Toc159-like paraseptin GTPase family. IAN subfamily.</text>
</comment>
<evidence type="ECO:0000256" key="1">
    <source>
        <dbReference type="ARBA" id="ARBA00008535"/>
    </source>
</evidence>
<keyword evidence="2" id="KW-0547">Nucleotide-binding</keyword>
<proteinExistence type="inferred from homology"/>
<keyword evidence="5" id="KW-1185">Reference proteome</keyword>
<dbReference type="Pfam" id="PF04548">
    <property type="entry name" value="AIG1"/>
    <property type="match status" value="1"/>
</dbReference>
<reference evidence="4" key="1">
    <citation type="submission" date="2025-08" db="UniProtKB">
        <authorList>
            <consortium name="Ensembl"/>
        </authorList>
    </citation>
    <scope>IDENTIFICATION</scope>
</reference>
<accession>A0A3B3CH85</accession>
<dbReference type="AlphaFoldDB" id="A0A3B3CH85"/>
<dbReference type="InterPro" id="IPR027417">
    <property type="entry name" value="P-loop_NTPase"/>
</dbReference>
<dbReference type="Ensembl" id="ENSOMET00000025219.1">
    <property type="protein sequence ID" value="ENSOMEP00000016690.1"/>
    <property type="gene ID" value="ENSOMEG00000018344.1"/>
</dbReference>
<dbReference type="Gene3D" id="3.40.50.300">
    <property type="entry name" value="P-loop containing nucleotide triphosphate hydrolases"/>
    <property type="match status" value="1"/>
</dbReference>
<dbReference type="InterPro" id="IPR006703">
    <property type="entry name" value="G_AIG1"/>
</dbReference>
<dbReference type="SUPFAM" id="SSF52540">
    <property type="entry name" value="P-loop containing nucleoside triphosphate hydrolases"/>
    <property type="match status" value="1"/>
</dbReference>
<evidence type="ECO:0000313" key="5">
    <source>
        <dbReference type="Proteomes" id="UP000261560"/>
    </source>
</evidence>
<name>A0A3B3CH85_ORYME</name>
<dbReference type="GO" id="GO:0005525">
    <property type="term" value="F:GTP binding"/>
    <property type="evidence" value="ECO:0007669"/>
    <property type="project" value="InterPro"/>
</dbReference>
<organism evidence="4 5">
    <name type="scientific">Oryzias melastigma</name>
    <name type="common">Marine medaka</name>
    <dbReference type="NCBI Taxonomy" id="30732"/>
    <lineage>
        <taxon>Eukaryota</taxon>
        <taxon>Metazoa</taxon>
        <taxon>Chordata</taxon>
        <taxon>Craniata</taxon>
        <taxon>Vertebrata</taxon>
        <taxon>Euteleostomi</taxon>
        <taxon>Actinopterygii</taxon>
        <taxon>Neopterygii</taxon>
        <taxon>Teleostei</taxon>
        <taxon>Neoteleostei</taxon>
        <taxon>Acanthomorphata</taxon>
        <taxon>Ovalentaria</taxon>
        <taxon>Atherinomorphae</taxon>
        <taxon>Beloniformes</taxon>
        <taxon>Adrianichthyidae</taxon>
        <taxon>Oryziinae</taxon>
        <taxon>Oryzias</taxon>
    </lineage>
</organism>
<evidence type="ECO:0000256" key="2">
    <source>
        <dbReference type="ARBA" id="ARBA00022741"/>
    </source>
</evidence>
<protein>
    <recommendedName>
        <fullName evidence="3">AIG1-type G domain-containing protein</fullName>
    </recommendedName>
</protein>